<evidence type="ECO:0000313" key="3">
    <source>
        <dbReference type="Proteomes" id="UP000006038"/>
    </source>
</evidence>
<dbReference type="EnsemblPlants" id="OB04G10960.1">
    <property type="protein sequence ID" value="OB04G10960.1"/>
    <property type="gene ID" value="OB04G10960"/>
</dbReference>
<evidence type="ECO:0000256" key="1">
    <source>
        <dbReference type="SAM" id="Phobius"/>
    </source>
</evidence>
<keyword evidence="1" id="KW-0812">Transmembrane</keyword>
<organism evidence="2">
    <name type="scientific">Oryza brachyantha</name>
    <name type="common">malo sina</name>
    <dbReference type="NCBI Taxonomy" id="4533"/>
    <lineage>
        <taxon>Eukaryota</taxon>
        <taxon>Viridiplantae</taxon>
        <taxon>Streptophyta</taxon>
        <taxon>Embryophyta</taxon>
        <taxon>Tracheophyta</taxon>
        <taxon>Spermatophyta</taxon>
        <taxon>Magnoliopsida</taxon>
        <taxon>Liliopsida</taxon>
        <taxon>Poales</taxon>
        <taxon>Poaceae</taxon>
        <taxon>BOP clade</taxon>
        <taxon>Oryzoideae</taxon>
        <taxon>Oryzeae</taxon>
        <taxon>Oryzinae</taxon>
        <taxon>Oryza</taxon>
    </lineage>
</organism>
<accession>J3LVC1</accession>
<evidence type="ECO:0000313" key="2">
    <source>
        <dbReference type="EnsemblPlants" id="OB04G10960.1"/>
    </source>
</evidence>
<dbReference type="Gramene" id="OB04G10960.1">
    <property type="protein sequence ID" value="OB04G10960.1"/>
    <property type="gene ID" value="OB04G10960"/>
</dbReference>
<keyword evidence="1" id="KW-1133">Transmembrane helix</keyword>
<keyword evidence="1" id="KW-0472">Membrane</keyword>
<feature type="transmembrane region" description="Helical" evidence="1">
    <location>
        <begin position="46"/>
        <end position="67"/>
    </location>
</feature>
<reference evidence="2" key="2">
    <citation type="submission" date="2013-04" db="UniProtKB">
        <authorList>
            <consortium name="EnsemblPlants"/>
        </authorList>
    </citation>
    <scope>IDENTIFICATION</scope>
</reference>
<dbReference type="AlphaFoldDB" id="J3LVC1"/>
<protein>
    <submittedName>
        <fullName evidence="2">Uncharacterized protein</fullName>
    </submittedName>
</protein>
<dbReference type="HOGENOM" id="CLU_2447168_0_0_1"/>
<reference evidence="2" key="1">
    <citation type="journal article" date="2013" name="Nat. Commun.">
        <title>Whole-genome sequencing of Oryza brachyantha reveals mechanisms underlying Oryza genome evolution.</title>
        <authorList>
            <person name="Chen J."/>
            <person name="Huang Q."/>
            <person name="Gao D."/>
            <person name="Wang J."/>
            <person name="Lang Y."/>
            <person name="Liu T."/>
            <person name="Li B."/>
            <person name="Bai Z."/>
            <person name="Luis Goicoechea J."/>
            <person name="Liang C."/>
            <person name="Chen C."/>
            <person name="Zhang W."/>
            <person name="Sun S."/>
            <person name="Liao Y."/>
            <person name="Zhang X."/>
            <person name="Yang L."/>
            <person name="Song C."/>
            <person name="Wang M."/>
            <person name="Shi J."/>
            <person name="Liu G."/>
            <person name="Liu J."/>
            <person name="Zhou H."/>
            <person name="Zhou W."/>
            <person name="Yu Q."/>
            <person name="An N."/>
            <person name="Chen Y."/>
            <person name="Cai Q."/>
            <person name="Wang B."/>
            <person name="Liu B."/>
            <person name="Min J."/>
            <person name="Huang Y."/>
            <person name="Wu H."/>
            <person name="Li Z."/>
            <person name="Zhang Y."/>
            <person name="Yin Y."/>
            <person name="Song W."/>
            <person name="Jiang J."/>
            <person name="Jackson S.A."/>
            <person name="Wing R.A."/>
            <person name="Wang J."/>
            <person name="Chen M."/>
        </authorList>
    </citation>
    <scope>NUCLEOTIDE SEQUENCE [LARGE SCALE GENOMIC DNA]</scope>
    <source>
        <strain evidence="2">cv. IRGC 101232</strain>
    </source>
</reference>
<dbReference type="Proteomes" id="UP000006038">
    <property type="component" value="Chromosome 4"/>
</dbReference>
<keyword evidence="3" id="KW-1185">Reference proteome</keyword>
<sequence length="90" mass="10808">RRNLVVSLRCRRLDPSHREAAQAEDDSAALSSRLQHLLFFFSTDHIFFFVVSIFFSFPAEHIFYFAVSNHWIRYFYSTDWVFLNPALRFL</sequence>
<proteinExistence type="predicted"/>
<name>J3LVC1_ORYBR</name>